<dbReference type="OrthoDB" id="545169at2759"/>
<accession>A0A6A6BQM2</accession>
<reference evidence="1" key="1">
    <citation type="journal article" date="2020" name="Stud. Mycol.">
        <title>101 Dothideomycetes genomes: a test case for predicting lifestyles and emergence of pathogens.</title>
        <authorList>
            <person name="Haridas S."/>
            <person name="Albert R."/>
            <person name="Binder M."/>
            <person name="Bloem J."/>
            <person name="Labutti K."/>
            <person name="Salamov A."/>
            <person name="Andreopoulos B."/>
            <person name="Baker S."/>
            <person name="Barry K."/>
            <person name="Bills G."/>
            <person name="Bluhm B."/>
            <person name="Cannon C."/>
            <person name="Castanera R."/>
            <person name="Culley D."/>
            <person name="Daum C."/>
            <person name="Ezra D."/>
            <person name="Gonzalez J."/>
            <person name="Henrissat B."/>
            <person name="Kuo A."/>
            <person name="Liang C."/>
            <person name="Lipzen A."/>
            <person name="Lutzoni F."/>
            <person name="Magnuson J."/>
            <person name="Mondo S."/>
            <person name="Nolan M."/>
            <person name="Ohm R."/>
            <person name="Pangilinan J."/>
            <person name="Park H.-J."/>
            <person name="Ramirez L."/>
            <person name="Alfaro M."/>
            <person name="Sun H."/>
            <person name="Tritt A."/>
            <person name="Yoshinaga Y."/>
            <person name="Zwiers L.-H."/>
            <person name="Turgeon B."/>
            <person name="Goodwin S."/>
            <person name="Spatafora J."/>
            <person name="Crous P."/>
            <person name="Grigoriev I."/>
        </authorList>
    </citation>
    <scope>NUCLEOTIDE SEQUENCE</scope>
    <source>
        <strain evidence="1">CBS 121167</strain>
    </source>
</reference>
<dbReference type="GO" id="GO:0016491">
    <property type="term" value="F:oxidoreductase activity"/>
    <property type="evidence" value="ECO:0007669"/>
    <property type="project" value="InterPro"/>
</dbReference>
<organism evidence="1 2">
    <name type="scientific">Aplosporella prunicola CBS 121167</name>
    <dbReference type="NCBI Taxonomy" id="1176127"/>
    <lineage>
        <taxon>Eukaryota</taxon>
        <taxon>Fungi</taxon>
        <taxon>Dikarya</taxon>
        <taxon>Ascomycota</taxon>
        <taxon>Pezizomycotina</taxon>
        <taxon>Dothideomycetes</taxon>
        <taxon>Dothideomycetes incertae sedis</taxon>
        <taxon>Botryosphaeriales</taxon>
        <taxon>Aplosporellaceae</taxon>
        <taxon>Aplosporella</taxon>
    </lineage>
</organism>
<keyword evidence="2" id="KW-1185">Reference proteome</keyword>
<dbReference type="PANTHER" id="PTHR36124">
    <property type="match status" value="1"/>
</dbReference>
<evidence type="ECO:0008006" key="3">
    <source>
        <dbReference type="Google" id="ProtNLM"/>
    </source>
</evidence>
<name>A0A6A6BQM2_9PEZI</name>
<protein>
    <recommendedName>
        <fullName evidence="3">ER-bound oxygenase mpaB/mpaB'/Rubber oxygenase catalytic domain-containing protein</fullName>
    </recommendedName>
</protein>
<feature type="non-terminal residue" evidence="1">
    <location>
        <position position="227"/>
    </location>
</feature>
<gene>
    <name evidence="1" type="ORF">K452DRAFT_284089</name>
</gene>
<sequence>MTTQHAWEIQKYLMDREFPFTWLKSWQFALFRTYGIPTISKLLVQTKQLSTCGNAPRRYVDTEVLIQEFTAYAPNSERANSAIARMNYLHDMYRKSGKISNSDLLYTLSLFALEPVRWISRYEWRQLTPMELCAIGTFWKSVGDAMDISYHVLPSNGAGWRDGLQWYQEVLDWSQAYEAECMIPDGANRRTADETTAILLYDVPEFLKDAGLKVVTASMDDRLRKAM</sequence>
<evidence type="ECO:0000313" key="1">
    <source>
        <dbReference type="EMBL" id="KAF2145723.1"/>
    </source>
</evidence>
<evidence type="ECO:0000313" key="2">
    <source>
        <dbReference type="Proteomes" id="UP000799438"/>
    </source>
</evidence>
<dbReference type="EMBL" id="ML995477">
    <property type="protein sequence ID" value="KAF2145723.1"/>
    <property type="molecule type" value="Genomic_DNA"/>
</dbReference>
<proteinExistence type="predicted"/>
<dbReference type="GeneID" id="54297383"/>
<dbReference type="InterPro" id="IPR046366">
    <property type="entry name" value="MPAB"/>
</dbReference>
<dbReference type="RefSeq" id="XP_033401435.1">
    <property type="nucleotide sequence ID" value="XM_033539887.1"/>
</dbReference>
<dbReference type="Proteomes" id="UP000799438">
    <property type="component" value="Unassembled WGS sequence"/>
</dbReference>
<dbReference type="PANTHER" id="PTHR36124:SF1">
    <property type="entry name" value="ER-BOUND OXYGENASE MPAB_MPAB'_RUBBER OXYGENASE CATALYTIC DOMAIN-CONTAINING PROTEIN"/>
    <property type="match status" value="1"/>
</dbReference>
<dbReference type="AlphaFoldDB" id="A0A6A6BQM2"/>